<sequence length="1017" mass="114963">MRRTIRTIKREGSQRLEEERANRHLRIITPNIKRKEKERDRSRERRHSHKSKDKDKDRERDKDRHRDRGDNKDKEKSRRHRHSSGDKDRSRRHRSRERQSREKDSNSKDDSSTKDEKKSEDRKRRHSGSRNEDRKRHIEEIKDEIKEGKEKKIVSDTELLDISIKFKGSSSEDSKSPLHASYDPSDSHSMLPLDILLPPLPPLPSGISELATLDNKSQENQDRSPATPPYPITHNDNDYDDEESMLSPATPPLPDDDDDDEDRLTPPPQSLPAQKALEDVQIPIWKGVINMPDVAKFSTAAFEVSGKALFFTGDVPSTVEVVGRISPDTVWTYIAQVKKSGSKEILVVRFQPSCEEEKVSYIALYSYLSSKKRYGVIGNCEKAVKDFYIVPLASHQPIPQVLLPLDGPGFEESRPHMLIGVIIRTKHKRVYDPISGTWTSLPEPLPYRSSQGEKDSVDERSYTPPPTSTPKPSSAKRKSSFGDDEDNEEVLEVLNLTPTPENADGTLDIPPTKEKTIDSAKSERESMLAELNRQIERDRKELSEMQKRADKKMEENEKKLEEKEDNTITIIDDNDQDSEVTSSDVGGPEGSQETFGNAPLDTSKINIPSNLHEILASIKEKEKAIAEKENEIKRRLNMPEETSDSLSSSSKDVDLRLLLGTGKDQDLRVFTSTGVPPGQSGDQDFRSREPRDPRIPRDNGVGALPSEKGGQSSLSSLSDADLVAKAVEMEVGPTFNPTDPGIHHMYEQRVPPEHPTSHGMMPPPGGPPPPHNMVYPPEPNPAPPNIPYPPHPMPPPGYRPQGPYMSGGPPPNGPPMGMPHGPPPPPFIHDHPQHPPGPPIPSGHPGPPPTDPACPPLYGPHRGSPSERMPVHGPYEEYPPYPQPRHVDDRRHHRMESGRHSQGGSWDSRRDHRDRDSNSFWSGEEGWDRRGDGNVRRGNMNKNYDRFPTDKKRRWKEGGGGGRPQHYRGRWGDDDNNEDWSGGDNRNWRNGGGKRPRRDRNWYDSTDRESGQKEIDY</sequence>
<feature type="compositionally biased region" description="Basic and acidic residues" evidence="1">
    <location>
        <begin position="511"/>
        <end position="566"/>
    </location>
</feature>
<feature type="compositionally biased region" description="Basic and acidic residues" evidence="1">
    <location>
        <begin position="8"/>
        <end position="22"/>
    </location>
</feature>
<keyword evidence="4" id="KW-1185">Reference proteome</keyword>
<dbReference type="GO" id="GO:0006351">
    <property type="term" value="P:DNA-templated transcription"/>
    <property type="evidence" value="ECO:0007669"/>
    <property type="project" value="TreeGrafter"/>
</dbReference>
<organism evidence="3 4">
    <name type="scientific">Armadillidium nasatum</name>
    <dbReference type="NCBI Taxonomy" id="96803"/>
    <lineage>
        <taxon>Eukaryota</taxon>
        <taxon>Metazoa</taxon>
        <taxon>Ecdysozoa</taxon>
        <taxon>Arthropoda</taxon>
        <taxon>Crustacea</taxon>
        <taxon>Multicrustacea</taxon>
        <taxon>Malacostraca</taxon>
        <taxon>Eumalacostraca</taxon>
        <taxon>Peracarida</taxon>
        <taxon>Isopoda</taxon>
        <taxon>Oniscidea</taxon>
        <taxon>Crinocheta</taxon>
        <taxon>Armadillidiidae</taxon>
        <taxon>Armadillidium</taxon>
    </lineage>
</organism>
<dbReference type="AlphaFoldDB" id="A0A5N5TCU8"/>
<dbReference type="Pfam" id="PF07744">
    <property type="entry name" value="SPOC"/>
    <property type="match status" value="1"/>
</dbReference>
<dbReference type="GO" id="GO:0005634">
    <property type="term" value="C:nucleus"/>
    <property type="evidence" value="ECO:0007669"/>
    <property type="project" value="TreeGrafter"/>
</dbReference>
<feature type="compositionally biased region" description="Basic and acidic residues" evidence="1">
    <location>
        <begin position="97"/>
        <end position="122"/>
    </location>
</feature>
<feature type="region of interest" description="Disordered" evidence="1">
    <location>
        <begin position="1"/>
        <end position="276"/>
    </location>
</feature>
<proteinExistence type="predicted"/>
<feature type="region of interest" description="Disordered" evidence="1">
    <location>
        <begin position="751"/>
        <end position="1017"/>
    </location>
</feature>
<name>A0A5N5TCU8_9CRUS</name>
<feature type="region of interest" description="Disordered" evidence="1">
    <location>
        <begin position="630"/>
        <end position="650"/>
    </location>
</feature>
<evidence type="ECO:0000259" key="2">
    <source>
        <dbReference type="Pfam" id="PF07744"/>
    </source>
</evidence>
<evidence type="ECO:0000313" key="3">
    <source>
        <dbReference type="EMBL" id="KAB7504352.1"/>
    </source>
</evidence>
<dbReference type="PANTHER" id="PTHR11477">
    <property type="entry name" value="TRANSCRIPTION FACTOR S-II ZINC FINGER DOMAIN-CONTAINING PROTEIN"/>
    <property type="match status" value="1"/>
</dbReference>
<dbReference type="CDD" id="cd21541">
    <property type="entry name" value="SPOC_PHF3-like"/>
    <property type="match status" value="1"/>
</dbReference>
<evidence type="ECO:0000313" key="4">
    <source>
        <dbReference type="Proteomes" id="UP000326759"/>
    </source>
</evidence>
<accession>A0A5N5TCU8</accession>
<dbReference type="InterPro" id="IPR012921">
    <property type="entry name" value="SPOC_C"/>
</dbReference>
<feature type="compositionally biased region" description="Basic and acidic residues" evidence="1">
    <location>
        <begin position="885"/>
        <end position="899"/>
    </location>
</feature>
<feature type="compositionally biased region" description="Basic and acidic residues" evidence="1">
    <location>
        <begin position="907"/>
        <end position="917"/>
    </location>
</feature>
<feature type="compositionally biased region" description="Basic and acidic residues" evidence="1">
    <location>
        <begin position="683"/>
        <end position="697"/>
    </location>
</feature>
<gene>
    <name evidence="3" type="primary">PHF3</name>
    <name evidence="3" type="ORF">Anas_06644</name>
</gene>
<evidence type="ECO:0000256" key="1">
    <source>
        <dbReference type="SAM" id="MobiDB-lite"/>
    </source>
</evidence>
<feature type="compositionally biased region" description="Pro residues" evidence="1">
    <location>
        <begin position="761"/>
        <end position="798"/>
    </location>
</feature>
<dbReference type="Proteomes" id="UP000326759">
    <property type="component" value="Unassembled WGS sequence"/>
</dbReference>
<feature type="compositionally biased region" description="Basic and acidic residues" evidence="1">
    <location>
        <begin position="926"/>
        <end position="935"/>
    </location>
</feature>
<comment type="caution">
    <text evidence="3">The sequence shown here is derived from an EMBL/GenBank/DDBJ whole genome shotgun (WGS) entry which is preliminary data.</text>
</comment>
<feature type="compositionally biased region" description="Acidic residues" evidence="1">
    <location>
        <begin position="482"/>
        <end position="491"/>
    </location>
</feature>
<feature type="compositionally biased region" description="Pro residues" evidence="1">
    <location>
        <begin position="834"/>
        <end position="858"/>
    </location>
</feature>
<feature type="compositionally biased region" description="Basic and acidic residues" evidence="1">
    <location>
        <begin position="33"/>
        <end position="43"/>
    </location>
</feature>
<dbReference type="PANTHER" id="PTHR11477:SF51">
    <property type="entry name" value="PROTEIN PARTNER OF SNF, ISOFORM B"/>
    <property type="match status" value="1"/>
</dbReference>
<dbReference type="OrthoDB" id="1884872at2759"/>
<feature type="domain" description="Spen paralogue and orthologue SPOC C-terminal" evidence="2">
    <location>
        <begin position="283"/>
        <end position="424"/>
    </location>
</feature>
<reference evidence="3 4" key="1">
    <citation type="journal article" date="2019" name="PLoS Biol.">
        <title>Sex chromosomes control vertical transmission of feminizing Wolbachia symbionts in an isopod.</title>
        <authorList>
            <person name="Becking T."/>
            <person name="Chebbi M.A."/>
            <person name="Giraud I."/>
            <person name="Moumen B."/>
            <person name="Laverre T."/>
            <person name="Caubet Y."/>
            <person name="Peccoud J."/>
            <person name="Gilbert C."/>
            <person name="Cordaux R."/>
        </authorList>
    </citation>
    <scope>NUCLEOTIDE SEQUENCE [LARGE SCALE GENOMIC DNA]</scope>
    <source>
        <strain evidence="3">ANa2</strain>
        <tissue evidence="3">Whole body excluding digestive tract and cuticle</tissue>
    </source>
</reference>
<feature type="compositionally biased region" description="Basic and acidic residues" evidence="1">
    <location>
        <begin position="451"/>
        <end position="461"/>
    </location>
</feature>
<feature type="region of interest" description="Disordered" evidence="1">
    <location>
        <begin position="668"/>
        <end position="717"/>
    </location>
</feature>
<feature type="compositionally biased region" description="Basic and acidic residues" evidence="1">
    <location>
        <begin position="52"/>
        <end position="76"/>
    </location>
</feature>
<feature type="compositionally biased region" description="Basic and acidic residues" evidence="1">
    <location>
        <begin position="999"/>
        <end position="1017"/>
    </location>
</feature>
<protein>
    <submittedName>
        <fullName evidence="3">PHD finger protein 3</fullName>
    </submittedName>
</protein>
<feature type="compositionally biased region" description="Basic and acidic residues" evidence="1">
    <location>
        <begin position="129"/>
        <end position="155"/>
    </location>
</feature>
<feature type="compositionally biased region" description="Pro residues" evidence="1">
    <location>
        <begin position="808"/>
        <end position="827"/>
    </location>
</feature>
<feature type="region of interest" description="Disordered" evidence="1">
    <location>
        <begin position="441"/>
        <end position="605"/>
    </location>
</feature>
<dbReference type="EMBL" id="SEYY01003340">
    <property type="protein sequence ID" value="KAB7504352.1"/>
    <property type="molecule type" value="Genomic_DNA"/>
</dbReference>